<dbReference type="Proteomes" id="UP000361836">
    <property type="component" value="Unassembled WGS sequence"/>
</dbReference>
<proteinExistence type="predicted"/>
<keyword evidence="2" id="KW-1185">Reference proteome</keyword>
<name>A0A5K1IZM0_9ACTN</name>
<evidence type="ECO:0000313" key="1">
    <source>
        <dbReference type="EMBL" id="VWL95100.1"/>
    </source>
</evidence>
<dbReference type="AlphaFoldDB" id="A0A5K1IZM0"/>
<protein>
    <submittedName>
        <fullName evidence="1">Uncharacterized protein</fullName>
    </submittedName>
</protein>
<evidence type="ECO:0000313" key="2">
    <source>
        <dbReference type="Proteomes" id="UP000361836"/>
    </source>
</evidence>
<gene>
    <name evidence="1" type="ORF">KCJAJFAP_00129</name>
</gene>
<accession>A0A5K1IZM0</accession>
<dbReference type="EMBL" id="CABWIE010000019">
    <property type="protein sequence ID" value="VWL95100.1"/>
    <property type="molecule type" value="Genomic_DNA"/>
</dbReference>
<reference evidence="1 2" key="1">
    <citation type="submission" date="2019-10" db="EMBL/GenBank/DDBJ databases">
        <authorList>
            <person name="Wolf R A."/>
        </authorList>
    </citation>
    <scope>NUCLEOTIDE SEQUENCE [LARGE SCALE GENOMIC DNA]</scope>
    <source>
        <strain evidence="1">Collinsella_aerofaciens_MC2</strain>
    </source>
</reference>
<organism evidence="1 2">
    <name type="scientific">Collinsella aerofaciens</name>
    <dbReference type="NCBI Taxonomy" id="74426"/>
    <lineage>
        <taxon>Bacteria</taxon>
        <taxon>Bacillati</taxon>
        <taxon>Actinomycetota</taxon>
        <taxon>Coriobacteriia</taxon>
        <taxon>Coriobacteriales</taxon>
        <taxon>Coriobacteriaceae</taxon>
        <taxon>Collinsella</taxon>
    </lineage>
</organism>
<dbReference type="RefSeq" id="WP_187324798.1">
    <property type="nucleotide sequence ID" value="NZ_CAAKNU010000058.1"/>
</dbReference>
<sequence>MIEIDGIEYRTSVQWEKKHRHVKKASSGRVWSTLGARFGGAKPGWSFSGSWTTYQLSL</sequence>